<comment type="pathway">
    <text evidence="7">Carbohydrate metabolism; D-tagatose 6-phosphate degradation; D-glyceraldehyde 3-phosphate and glycerone phosphate from D-tagatose 6-phosphate: step 1/2.</text>
</comment>
<keyword evidence="5 7" id="KW-0067">ATP-binding</keyword>
<keyword evidence="7" id="KW-0423">Lactose metabolism</keyword>
<keyword evidence="4 8" id="KW-0418">Kinase</keyword>
<dbReference type="EC" id="2.7.1.144" evidence="7"/>
<dbReference type="GO" id="GO:0044281">
    <property type="term" value="P:small molecule metabolic process"/>
    <property type="evidence" value="ECO:0007669"/>
    <property type="project" value="UniProtKB-ARBA"/>
</dbReference>
<dbReference type="GO" id="GO:0005829">
    <property type="term" value="C:cytosol"/>
    <property type="evidence" value="ECO:0007669"/>
    <property type="project" value="TreeGrafter"/>
</dbReference>
<keyword evidence="2 7" id="KW-0808">Transferase</keyword>
<comment type="function">
    <text evidence="8">Catalyzes the ATP-dependent phosphorylation of fructose-l-phosphate to fructose-l,6-bisphosphate.</text>
</comment>
<evidence type="ECO:0000313" key="10">
    <source>
        <dbReference type="EMBL" id="MDC3423327.1"/>
    </source>
</evidence>
<dbReference type="NCBIfam" id="TIGR03168">
    <property type="entry name" value="1-PFK"/>
    <property type="match status" value="1"/>
</dbReference>
<dbReference type="EMBL" id="JAMQKB010000001">
    <property type="protein sequence ID" value="MDC3423327.1"/>
    <property type="molecule type" value="Genomic_DNA"/>
</dbReference>
<dbReference type="InterPro" id="IPR029056">
    <property type="entry name" value="Ribokinase-like"/>
</dbReference>
<evidence type="ECO:0000256" key="1">
    <source>
        <dbReference type="ARBA" id="ARBA00005380"/>
    </source>
</evidence>
<accession>A0A9X3WNL6</accession>
<keyword evidence="11" id="KW-1185">Reference proteome</keyword>
<dbReference type="NCBIfam" id="TIGR03828">
    <property type="entry name" value="pfkB"/>
    <property type="match status" value="1"/>
</dbReference>
<dbReference type="PROSITE" id="PS00584">
    <property type="entry name" value="PFKB_KINASES_2"/>
    <property type="match status" value="1"/>
</dbReference>
<comment type="catalytic activity">
    <reaction evidence="7">
        <text>D-tagatofuranose 6-phosphate + ATP = D-tagatofuranose 1,6-bisphosphate + ADP + H(+)</text>
        <dbReference type="Rhea" id="RHEA:12420"/>
        <dbReference type="ChEBI" id="CHEBI:15378"/>
        <dbReference type="ChEBI" id="CHEBI:30616"/>
        <dbReference type="ChEBI" id="CHEBI:58694"/>
        <dbReference type="ChEBI" id="CHEBI:58695"/>
        <dbReference type="ChEBI" id="CHEBI:456216"/>
        <dbReference type="EC" id="2.7.1.144"/>
    </reaction>
</comment>
<evidence type="ECO:0000256" key="8">
    <source>
        <dbReference type="RuleBase" id="RU369061"/>
    </source>
</evidence>
<dbReference type="GO" id="GO:0005524">
    <property type="term" value="F:ATP binding"/>
    <property type="evidence" value="ECO:0007669"/>
    <property type="project" value="UniProtKB-UniRule"/>
</dbReference>
<proteinExistence type="inferred from homology"/>
<evidence type="ECO:0000256" key="2">
    <source>
        <dbReference type="ARBA" id="ARBA00022679"/>
    </source>
</evidence>
<evidence type="ECO:0000313" key="11">
    <source>
        <dbReference type="Proteomes" id="UP001145050"/>
    </source>
</evidence>
<dbReference type="GO" id="GO:0008662">
    <property type="term" value="F:1-phosphofructokinase activity"/>
    <property type="evidence" value="ECO:0007669"/>
    <property type="project" value="UniProtKB-UniRule"/>
</dbReference>
<sequence length="313" mass="33700">MQPVITITLNPAMDKTVMLPNFQLGALNRITNAVQVDPGGKGINVAKVLQQFNTKVIASGLIGGDLGKKLQKQVEKLGIATDFVEVDGEVRTNLKIVDEQTKQTTEINEPGFTVSIEDKQQIKEKISNLMDNASFLILSGSIPNEMEAEVYSNYIHLAKEKGVKTILDADGLVLKHGIDAKPFAIKPNLYELEKYIGKKLPNVEAVVEAGKRLIGRGIELVIVSMGEAGAIFLTENDGCHVKPFSITPKSTVGAGDSMVAAIAYAYGNHFSFSEMAAWATTAGTITASKSGTNVCSLKEVRDALSKVQTSQLY</sequence>
<dbReference type="RefSeq" id="WP_272435006.1">
    <property type="nucleotide sequence ID" value="NZ_JAMQKB010000001.1"/>
</dbReference>
<protein>
    <recommendedName>
        <fullName evidence="7">Tagatose-6-phosphate kinase</fullName>
        <ecNumber evidence="7">2.7.1.144</ecNumber>
    </recommendedName>
</protein>
<dbReference type="InterPro" id="IPR022463">
    <property type="entry name" value="1-PFruKinase"/>
</dbReference>
<dbReference type="GO" id="GO:0016052">
    <property type="term" value="P:carbohydrate catabolic process"/>
    <property type="evidence" value="ECO:0007669"/>
    <property type="project" value="UniProtKB-ARBA"/>
</dbReference>
<evidence type="ECO:0000259" key="9">
    <source>
        <dbReference type="Pfam" id="PF00294"/>
    </source>
</evidence>
<dbReference type="Proteomes" id="UP001145050">
    <property type="component" value="Unassembled WGS sequence"/>
</dbReference>
<reference evidence="10" key="1">
    <citation type="submission" date="2022-06" db="EMBL/GenBank/DDBJ databases">
        <title>Aquibacillus sp. a new bacterium isolated from soil saline samples.</title>
        <authorList>
            <person name="Galisteo C."/>
            <person name="De La Haba R."/>
            <person name="Sanchez-Porro C."/>
            <person name="Ventosa A."/>
        </authorList>
    </citation>
    <scope>NUCLEOTIDE SEQUENCE</scope>
    <source>
        <strain evidence="10">3ASR75-11</strain>
    </source>
</reference>
<evidence type="ECO:0000256" key="3">
    <source>
        <dbReference type="ARBA" id="ARBA00022741"/>
    </source>
</evidence>
<dbReference type="CDD" id="cd01164">
    <property type="entry name" value="FruK_PfkB_like"/>
    <property type="match status" value="1"/>
</dbReference>
<organism evidence="10 11">
    <name type="scientific">Terrihalobacillus insolitus</name>
    <dbReference type="NCBI Taxonomy" id="2950438"/>
    <lineage>
        <taxon>Bacteria</taxon>
        <taxon>Bacillati</taxon>
        <taxon>Bacillota</taxon>
        <taxon>Bacilli</taxon>
        <taxon>Bacillales</taxon>
        <taxon>Bacillaceae</taxon>
        <taxon>Terrihalobacillus</taxon>
    </lineage>
</organism>
<name>A0A9X3WNL6_9BACI</name>
<comment type="similarity">
    <text evidence="1">Belongs to the carbohydrate kinase pfkB family.</text>
</comment>
<comment type="catalytic activity">
    <reaction evidence="6 8">
        <text>beta-D-fructose 1-phosphate + ATP = beta-D-fructose 1,6-bisphosphate + ADP + H(+)</text>
        <dbReference type="Rhea" id="RHEA:14213"/>
        <dbReference type="ChEBI" id="CHEBI:15378"/>
        <dbReference type="ChEBI" id="CHEBI:30616"/>
        <dbReference type="ChEBI" id="CHEBI:32966"/>
        <dbReference type="ChEBI" id="CHEBI:138881"/>
        <dbReference type="ChEBI" id="CHEBI:456216"/>
        <dbReference type="EC" id="2.7.1.56"/>
    </reaction>
</comment>
<dbReference type="FunFam" id="3.40.1190.20:FF:000001">
    <property type="entry name" value="Phosphofructokinase"/>
    <property type="match status" value="1"/>
</dbReference>
<evidence type="ECO:0000256" key="6">
    <source>
        <dbReference type="ARBA" id="ARBA00047745"/>
    </source>
</evidence>
<gene>
    <name evidence="10" type="primary">pfkB</name>
    <name evidence="10" type="ORF">NC797_02245</name>
</gene>
<dbReference type="Pfam" id="PF00294">
    <property type="entry name" value="PfkB"/>
    <property type="match status" value="1"/>
</dbReference>
<dbReference type="InterPro" id="IPR011611">
    <property type="entry name" value="PfkB_dom"/>
</dbReference>
<dbReference type="Gene3D" id="3.40.1190.20">
    <property type="match status" value="1"/>
</dbReference>
<evidence type="ECO:0000256" key="4">
    <source>
        <dbReference type="ARBA" id="ARBA00022777"/>
    </source>
</evidence>
<dbReference type="PANTHER" id="PTHR46566:SF2">
    <property type="entry name" value="ATP-DEPENDENT 6-PHOSPHOFRUCTOKINASE ISOZYME 2"/>
    <property type="match status" value="1"/>
</dbReference>
<keyword evidence="3 7" id="KW-0547">Nucleotide-binding</keyword>
<comment type="caution">
    <text evidence="10">The sequence shown here is derived from an EMBL/GenBank/DDBJ whole genome shotgun (WGS) entry which is preliminary data.</text>
</comment>
<dbReference type="InterPro" id="IPR017583">
    <property type="entry name" value="Tagatose/fructose_Pkinase"/>
</dbReference>
<dbReference type="PANTHER" id="PTHR46566">
    <property type="entry name" value="1-PHOSPHOFRUCTOKINASE-RELATED"/>
    <property type="match status" value="1"/>
</dbReference>
<dbReference type="SUPFAM" id="SSF53613">
    <property type="entry name" value="Ribokinase-like"/>
    <property type="match status" value="1"/>
</dbReference>
<feature type="domain" description="Carbohydrate kinase PfkB" evidence="9">
    <location>
        <begin position="26"/>
        <end position="296"/>
    </location>
</feature>
<dbReference type="GO" id="GO:0009024">
    <property type="term" value="F:tagatose-6-phosphate kinase activity"/>
    <property type="evidence" value="ECO:0007669"/>
    <property type="project" value="UniProtKB-EC"/>
</dbReference>
<dbReference type="InterPro" id="IPR002173">
    <property type="entry name" value="Carboh/pur_kinase_PfkB_CS"/>
</dbReference>
<dbReference type="GO" id="GO:0005988">
    <property type="term" value="P:lactose metabolic process"/>
    <property type="evidence" value="ECO:0007669"/>
    <property type="project" value="UniProtKB-KW"/>
</dbReference>
<dbReference type="AlphaFoldDB" id="A0A9X3WNL6"/>
<comment type="similarity">
    <text evidence="7">Belongs to the carbohydrate kinase PfkB family. LacC subfamily.</text>
</comment>
<evidence type="ECO:0000256" key="7">
    <source>
        <dbReference type="PIRNR" id="PIRNR000535"/>
    </source>
</evidence>
<evidence type="ECO:0000256" key="5">
    <source>
        <dbReference type="ARBA" id="ARBA00022840"/>
    </source>
</evidence>
<dbReference type="PIRSF" id="PIRSF000535">
    <property type="entry name" value="1PFK/6PFK/LacC"/>
    <property type="match status" value="1"/>
</dbReference>